<dbReference type="Pfam" id="PF05205">
    <property type="entry name" value="COMPASS-Shg1"/>
    <property type="match status" value="1"/>
</dbReference>
<dbReference type="PANTHER" id="PTHR47391:SF1">
    <property type="entry name" value="BIORIENTATION OF CHROMOSOMES IN CELL DIVISION 1 LIKE 1"/>
    <property type="match status" value="1"/>
</dbReference>
<feature type="compositionally biased region" description="Basic and acidic residues" evidence="4">
    <location>
        <begin position="491"/>
        <end position="544"/>
    </location>
</feature>
<protein>
    <recommendedName>
        <fullName evidence="5">BOD1/SHG1 domain-containing protein</fullName>
    </recommendedName>
</protein>
<feature type="compositionally biased region" description="Basic and acidic residues" evidence="4">
    <location>
        <begin position="959"/>
        <end position="969"/>
    </location>
</feature>
<feature type="compositionally biased region" description="Basic and acidic residues" evidence="4">
    <location>
        <begin position="290"/>
        <end position="302"/>
    </location>
</feature>
<name>A0ABN8INC6_9NEOP</name>
<dbReference type="EMBL" id="OW152838">
    <property type="protein sequence ID" value="CAH2059010.1"/>
    <property type="molecule type" value="Genomic_DNA"/>
</dbReference>
<feature type="compositionally biased region" description="Basic and acidic residues" evidence="4">
    <location>
        <begin position="870"/>
        <end position="885"/>
    </location>
</feature>
<feature type="region of interest" description="Disordered" evidence="4">
    <location>
        <begin position="1168"/>
        <end position="1283"/>
    </location>
</feature>
<sequence length="1283" mass="144422">MAHLQYLPGDPRLVDQLVYELKSKGIFDQFRKDCIADVDTRPAYQNLRQRVESSVSTFLSRQCWQPDLNKNQLREKLRKHILDGNYLEQGVERIVDQVVNPKVASVFVPQVEDLVYNYLGITRKKTVTSTTAEASNEKTEDLLPTDLEAVSPGSVKSNDGKNEPMDTDVDNVPEASSGKMEVDEEKPKEEKVDVTASPAPEINHVDKEKPEGQEITVPGVSELTPKDSVSVDNSLIPLPADDIKPERIPTPESSPPKVELEKIELPMENNSTKAGEVERIDTPQDSNLAKVEEVEKIEEPKEMNCSMDIPLPADVPKDEKDNYFKPINSDDDESSSDSSLRRNMSPLTPIRNFNNENSCDAQQAFDNDSLEGKSDARKEPSSFRFAIEAKSTEVAAEAAKAPKKPADQLNLAYQFNSQVKINAFNTPTYEESSNSNNLHIDYESDANSKVNSEQKAEAENSEDSKKTRKPEEKKSAHKSSHRSRDAHKHSSSKDRRSESKHSTSRDSGRHDRKSTKDDQAKSKSSYKESSRDRSDKKDSKESSRHSSSHKSSSHKDSKSHKSSSSSNRHSSKSDDKRSSSSSHHKSDKSSDRSTKDKPRESKSSSQRSDRDKKSSKSKHDDKGKEKKEKKESDDHYSLSGRGNPNRRSTDRDSNDGSSSSKGFHNQPSSKSVDGKKDAKTGSTKSDNMSTGSETTSPSDRELTLQEKEKEVIDMLQPKPVIRLETHLETPITSPPRVPFVPEVTIKKPKFAANLEEARKLMKMRKFLDDEQKRMNQEAALLLEFQANVRPSLSQVYSSIPGPELEFACVTNNNVHSQVALKGNDALQCYAEDEGFSDNIEDDVPSTLTVREVEESIESINEELNNKAKAHATEDLISKDTYESTDKGNSLLEPEHSTVNDNKVEGQAMESQKVETPELKTGDNNKRTEFFEVTIITEELSESEESLSKRNQKRGIKMTTKKENVTSRDVHPEQSDFRYFGEHEKYIAELESDRFSRFFKAYVDPAHKSKVHLINCDPYQVKIVREALEDLGHFEVVNYQRNGHVKLPKMSRNIVKNVNLSSEVSLPCDSDQTQEFEVKKPVTEAVFSPVKSDCSFELSSDYDARLEEMVNKTSRQEIMEIILGNVTADSPTKMPRIDYFTDSNIESEVDSGLKRKLNEVETVNNNRHVLTPNKMRRLSASDQISSTTEDLDTGSNNNLVSNTARSKYLGRAKRVGLPRPRKADLPNSPSSDKSVENYEQNTPAAPQPPNGKIKTTPRNKVQRYDTSDLYKPKLHYLSRRNNIS</sequence>
<evidence type="ECO:0000259" key="5">
    <source>
        <dbReference type="Pfam" id="PF05205"/>
    </source>
</evidence>
<feature type="non-terminal residue" evidence="6">
    <location>
        <position position="1"/>
    </location>
</feature>
<dbReference type="PANTHER" id="PTHR47391">
    <property type="entry name" value="BIORIENTATION OF CHROMOSOMES IN CELL DIVISION 1 LIKE 1"/>
    <property type="match status" value="1"/>
</dbReference>
<feature type="region of interest" description="Disordered" evidence="4">
    <location>
        <begin position="427"/>
        <end position="706"/>
    </location>
</feature>
<evidence type="ECO:0000313" key="6">
    <source>
        <dbReference type="EMBL" id="CAH2059010.1"/>
    </source>
</evidence>
<evidence type="ECO:0000256" key="2">
    <source>
        <dbReference type="ARBA" id="ARBA00008463"/>
    </source>
</evidence>
<keyword evidence="3" id="KW-0158">Chromosome</keyword>
<feature type="compositionally biased region" description="Basic and acidic residues" evidence="4">
    <location>
        <begin position="587"/>
        <end position="636"/>
    </location>
</feature>
<feature type="compositionally biased region" description="Polar residues" evidence="4">
    <location>
        <begin position="655"/>
        <end position="671"/>
    </location>
</feature>
<feature type="compositionally biased region" description="Basic and acidic residues" evidence="4">
    <location>
        <begin position="1261"/>
        <end position="1270"/>
    </location>
</feature>
<feature type="region of interest" description="Disordered" evidence="4">
    <location>
        <begin position="870"/>
        <end position="900"/>
    </location>
</feature>
<keyword evidence="7" id="KW-1185">Reference proteome</keyword>
<feature type="compositionally biased region" description="Basic and acidic residues" evidence="4">
    <location>
        <begin position="370"/>
        <end position="381"/>
    </location>
</feature>
<feature type="domain" description="BOD1/SHG1" evidence="5">
    <location>
        <begin position="16"/>
        <end position="112"/>
    </location>
</feature>
<evidence type="ECO:0000256" key="3">
    <source>
        <dbReference type="ARBA" id="ARBA00022454"/>
    </source>
</evidence>
<evidence type="ECO:0000256" key="1">
    <source>
        <dbReference type="ARBA" id="ARBA00004286"/>
    </source>
</evidence>
<evidence type="ECO:0000256" key="4">
    <source>
        <dbReference type="SAM" id="MobiDB-lite"/>
    </source>
</evidence>
<proteinExistence type="inferred from homology"/>
<feature type="compositionally biased region" description="Polar residues" evidence="4">
    <location>
        <begin position="341"/>
        <end position="366"/>
    </location>
</feature>
<feature type="compositionally biased region" description="Basic and acidic residues" evidence="4">
    <location>
        <begin position="452"/>
        <end position="474"/>
    </location>
</feature>
<gene>
    <name evidence="6" type="ORF">IPOD504_LOCUS10675</name>
</gene>
<comment type="subcellular location">
    <subcellularLocation>
        <location evidence="1">Chromosome</location>
    </subcellularLocation>
</comment>
<evidence type="ECO:0000313" key="7">
    <source>
        <dbReference type="Proteomes" id="UP000837857"/>
    </source>
</evidence>
<feature type="compositionally biased region" description="Basic residues" evidence="4">
    <location>
        <begin position="546"/>
        <end position="561"/>
    </location>
</feature>
<feature type="region of interest" description="Disordered" evidence="4">
    <location>
        <begin position="222"/>
        <end position="381"/>
    </location>
</feature>
<comment type="similarity">
    <text evidence="2">Belongs to the BOD1 family.</text>
</comment>
<accession>A0ABN8INC6</accession>
<feature type="compositionally biased region" description="Polar residues" evidence="4">
    <location>
        <begin position="680"/>
        <end position="697"/>
    </location>
</feature>
<dbReference type="Proteomes" id="UP000837857">
    <property type="component" value="Chromosome 26"/>
</dbReference>
<feature type="compositionally biased region" description="Polar residues" evidence="4">
    <location>
        <begin position="1226"/>
        <end position="1243"/>
    </location>
</feature>
<feature type="region of interest" description="Disordered" evidence="4">
    <location>
        <begin position="945"/>
        <end position="969"/>
    </location>
</feature>
<reference evidence="6" key="1">
    <citation type="submission" date="2022-03" db="EMBL/GenBank/DDBJ databases">
        <authorList>
            <person name="Martin H S."/>
        </authorList>
    </citation>
    <scope>NUCLEOTIDE SEQUENCE</scope>
</reference>
<feature type="compositionally biased region" description="Basic residues" evidence="4">
    <location>
        <begin position="475"/>
        <end position="490"/>
    </location>
</feature>
<feature type="compositionally biased region" description="Polar residues" evidence="4">
    <location>
        <begin position="1179"/>
        <end position="1204"/>
    </location>
</feature>
<dbReference type="InterPro" id="IPR055264">
    <property type="entry name" value="BOD1/SHG1_dom"/>
</dbReference>
<organism evidence="6 7">
    <name type="scientific">Iphiclides podalirius</name>
    <name type="common">scarce swallowtail</name>
    <dbReference type="NCBI Taxonomy" id="110791"/>
    <lineage>
        <taxon>Eukaryota</taxon>
        <taxon>Metazoa</taxon>
        <taxon>Ecdysozoa</taxon>
        <taxon>Arthropoda</taxon>
        <taxon>Hexapoda</taxon>
        <taxon>Insecta</taxon>
        <taxon>Pterygota</taxon>
        <taxon>Neoptera</taxon>
        <taxon>Endopterygota</taxon>
        <taxon>Lepidoptera</taxon>
        <taxon>Glossata</taxon>
        <taxon>Ditrysia</taxon>
        <taxon>Papilionoidea</taxon>
        <taxon>Papilionidae</taxon>
        <taxon>Papilioninae</taxon>
        <taxon>Iphiclides</taxon>
    </lineage>
</organism>
<dbReference type="InterPro" id="IPR043244">
    <property type="entry name" value="BOD1L1"/>
</dbReference>
<feature type="compositionally biased region" description="Basic residues" evidence="4">
    <location>
        <begin position="1207"/>
        <end position="1219"/>
    </location>
</feature>
<feature type="compositionally biased region" description="Polar residues" evidence="4">
    <location>
        <begin position="427"/>
        <end position="438"/>
    </location>
</feature>
<feature type="region of interest" description="Disordered" evidence="4">
    <location>
        <begin position="127"/>
        <end position="195"/>
    </location>
</feature>